<dbReference type="CDD" id="cd23767">
    <property type="entry name" value="IQCD"/>
    <property type="match status" value="1"/>
</dbReference>
<comment type="subcellular location">
    <subcellularLocation>
        <location evidence="1">Cytoplasm</location>
    </subcellularLocation>
</comment>
<feature type="region of interest" description="Disordered" evidence="5">
    <location>
        <begin position="1085"/>
        <end position="1126"/>
    </location>
</feature>
<dbReference type="PANTHER" id="PTHR22706:SF1">
    <property type="entry name" value="ASSEMBLY FACTOR FOR SPINDLE MICROTUBULES"/>
    <property type="match status" value="1"/>
</dbReference>
<evidence type="ECO:0000313" key="6">
    <source>
        <dbReference type="EMBL" id="KAG5186885.1"/>
    </source>
</evidence>
<feature type="region of interest" description="Disordered" evidence="5">
    <location>
        <begin position="707"/>
        <end position="727"/>
    </location>
</feature>
<feature type="compositionally biased region" description="Basic and acidic residues" evidence="5">
    <location>
        <begin position="1702"/>
        <end position="1711"/>
    </location>
</feature>
<feature type="region of interest" description="Disordered" evidence="5">
    <location>
        <begin position="1552"/>
        <end position="1741"/>
    </location>
</feature>
<keyword evidence="4" id="KW-0112">Calmodulin-binding</keyword>
<dbReference type="InterPro" id="IPR011990">
    <property type="entry name" value="TPR-like_helical_dom_sf"/>
</dbReference>
<feature type="compositionally biased region" description="Basic and acidic residues" evidence="5">
    <location>
        <begin position="1"/>
        <end position="22"/>
    </location>
</feature>
<feature type="region of interest" description="Disordered" evidence="5">
    <location>
        <begin position="232"/>
        <end position="263"/>
    </location>
</feature>
<feature type="compositionally biased region" description="Basic and acidic residues" evidence="5">
    <location>
        <begin position="1661"/>
        <end position="1672"/>
    </location>
</feature>
<keyword evidence="2" id="KW-0963">Cytoplasm</keyword>
<feature type="region of interest" description="Disordered" evidence="5">
    <location>
        <begin position="1"/>
        <end position="39"/>
    </location>
</feature>
<feature type="region of interest" description="Disordered" evidence="5">
    <location>
        <begin position="390"/>
        <end position="417"/>
    </location>
</feature>
<dbReference type="InterPro" id="IPR000048">
    <property type="entry name" value="IQ_motif_EF-hand-BS"/>
</dbReference>
<dbReference type="Gene3D" id="1.20.5.190">
    <property type="match status" value="1"/>
</dbReference>
<feature type="compositionally biased region" description="Basic residues" evidence="5">
    <location>
        <begin position="23"/>
        <end position="32"/>
    </location>
</feature>
<evidence type="ECO:0000256" key="3">
    <source>
        <dbReference type="ARBA" id="ARBA00022737"/>
    </source>
</evidence>
<proteinExistence type="predicted"/>
<dbReference type="SMART" id="SM00015">
    <property type="entry name" value="IQ"/>
    <property type="match status" value="5"/>
</dbReference>
<evidence type="ECO:0000256" key="4">
    <source>
        <dbReference type="ARBA" id="ARBA00022860"/>
    </source>
</evidence>
<dbReference type="GO" id="GO:0005516">
    <property type="term" value="F:calmodulin binding"/>
    <property type="evidence" value="ECO:0007669"/>
    <property type="project" value="UniProtKB-KW"/>
</dbReference>
<dbReference type="EMBL" id="JAFCMP010000101">
    <property type="protein sequence ID" value="KAG5186885.1"/>
    <property type="molecule type" value="Genomic_DNA"/>
</dbReference>
<protein>
    <submittedName>
        <fullName evidence="6">Uncharacterized protein</fullName>
    </submittedName>
</protein>
<evidence type="ECO:0000256" key="5">
    <source>
        <dbReference type="SAM" id="MobiDB-lite"/>
    </source>
</evidence>
<comment type="caution">
    <text evidence="6">The sequence shown here is derived from an EMBL/GenBank/DDBJ whole genome shotgun (WGS) entry which is preliminary data.</text>
</comment>
<dbReference type="GO" id="GO:0000278">
    <property type="term" value="P:mitotic cell cycle"/>
    <property type="evidence" value="ECO:0007669"/>
    <property type="project" value="TreeGrafter"/>
</dbReference>
<accession>A0A835Z4J0</accession>
<evidence type="ECO:0000313" key="7">
    <source>
        <dbReference type="Proteomes" id="UP000664859"/>
    </source>
</evidence>
<feature type="compositionally biased region" description="Low complexity" evidence="5">
    <location>
        <begin position="511"/>
        <end position="525"/>
    </location>
</feature>
<feature type="region of interest" description="Disordered" evidence="5">
    <location>
        <begin position="485"/>
        <end position="581"/>
    </location>
</feature>
<dbReference type="GO" id="GO:0000922">
    <property type="term" value="C:spindle pole"/>
    <property type="evidence" value="ECO:0007669"/>
    <property type="project" value="TreeGrafter"/>
</dbReference>
<dbReference type="InterPro" id="IPR051185">
    <property type="entry name" value="ASPM"/>
</dbReference>
<gene>
    <name evidence="6" type="ORF">JKP88DRAFT_244065</name>
</gene>
<feature type="region of interest" description="Disordered" evidence="5">
    <location>
        <begin position="618"/>
        <end position="664"/>
    </location>
</feature>
<reference evidence="6" key="1">
    <citation type="submission" date="2021-02" db="EMBL/GenBank/DDBJ databases">
        <title>First Annotated Genome of the Yellow-green Alga Tribonema minus.</title>
        <authorList>
            <person name="Mahan K.M."/>
        </authorList>
    </citation>
    <scope>NUCLEOTIDE SEQUENCE</scope>
    <source>
        <strain evidence="6">UTEX B ZZ1240</strain>
    </source>
</reference>
<dbReference type="Proteomes" id="UP000664859">
    <property type="component" value="Unassembled WGS sequence"/>
</dbReference>
<evidence type="ECO:0000256" key="2">
    <source>
        <dbReference type="ARBA" id="ARBA00022490"/>
    </source>
</evidence>
<evidence type="ECO:0000256" key="1">
    <source>
        <dbReference type="ARBA" id="ARBA00004496"/>
    </source>
</evidence>
<keyword evidence="7" id="KW-1185">Reference proteome</keyword>
<dbReference type="GO" id="GO:0051295">
    <property type="term" value="P:establishment of meiotic spindle localization"/>
    <property type="evidence" value="ECO:0007669"/>
    <property type="project" value="TreeGrafter"/>
</dbReference>
<feature type="region of interest" description="Disordered" evidence="5">
    <location>
        <begin position="1888"/>
        <end position="1909"/>
    </location>
</feature>
<feature type="region of interest" description="Disordered" evidence="5">
    <location>
        <begin position="864"/>
        <end position="908"/>
    </location>
</feature>
<name>A0A835Z4J0_9STRA</name>
<dbReference type="PROSITE" id="PS50096">
    <property type="entry name" value="IQ"/>
    <property type="match status" value="4"/>
</dbReference>
<organism evidence="6 7">
    <name type="scientific">Tribonema minus</name>
    <dbReference type="NCBI Taxonomy" id="303371"/>
    <lineage>
        <taxon>Eukaryota</taxon>
        <taxon>Sar</taxon>
        <taxon>Stramenopiles</taxon>
        <taxon>Ochrophyta</taxon>
        <taxon>PX clade</taxon>
        <taxon>Xanthophyceae</taxon>
        <taxon>Tribonematales</taxon>
        <taxon>Tribonemataceae</taxon>
        <taxon>Tribonema</taxon>
    </lineage>
</organism>
<keyword evidence="3" id="KW-0677">Repeat</keyword>
<dbReference type="OrthoDB" id="2148418at2759"/>
<dbReference type="GO" id="GO:0007051">
    <property type="term" value="P:spindle organization"/>
    <property type="evidence" value="ECO:0007669"/>
    <property type="project" value="TreeGrafter"/>
</dbReference>
<dbReference type="SUPFAM" id="SSF48452">
    <property type="entry name" value="TPR-like"/>
    <property type="match status" value="1"/>
</dbReference>
<sequence length="1943" mass="200436">MPDRHHTCAHAAPHDRAGDVERRRRHVQRARHGAPSARQCTAPFTHVPNSMKICAASVATLRDRHTPIHRVHRHRPPPQATLNDVVGMCSALAMEHLARGDALACQRMLERGMALVRGDDADFNGDAPHASAALRPSPALEILMWNGAACMHRRGGAARAALACLQKVLDISAATGVKEGLVTTNLNICAVLSQAGRHERALKHAQRHHLRQPSANVQLAAFQAQEELSSSRAAAQQRPLSAGDGSKGAKSSKRGARQAAAAAAALPQQRERLTNLAVAYYNLAVELEHTQHGDLSLPWYAKAIGLLAEGAEEQGAISCTTRPALRVLIPSPAVTTSAVAQQQKRQNQKLQLQLQPQYSHRHLCTLPQAQGDPGCARLLRTFRRAHAQARQLHGGAPSRARGARRAAAAAAERGAPRVRSAQSDRRCACVQRCVDKRGASCVGQSALLLLPPPSAGRRACVALNTTADPHFCSVSYTYIPYRARGASRSPVARRPASGDDGRQRRRRRSSDASAAAEMPSAATRSTGSVSSESDAQRGGGGARFGKRRGDFEVDFEVGGSGTPAGGCGEAGSSGGEGGGEGRWLGDAVMGFGEDGCGCCMHDEYFAKPTRRFHDAAARDTPPGPCHMPQHHLHQRSAPPRQRPVSAKGRLTGQPHTHIPSAKAAAAGASAAAAAGAADGGGGDEYWRHCSVGAGGTNGGFSVPASHADEGEREGGGGADACTRQTPSGAQCCQRHDGSDPQQVATVHNEHHHHNHCVQAAAAEAARLSAPPEVQPRAHRGSGDRPAARPNASLPQEYQQACAHDTSATASCTCVYRQGHSANHHVHGHEDATAQSQGGGRQRCGSACGNGERCCCANAQGAEQRGSHGVNVEEGGPTEHEMGLGSAAAPCDSGSGAAPSLPPEEPEQWSDAVAAASVLQATWRGHASRREQQHEVEAVASLQACWRGHAARQASHQHETAAIDIQRVREEAAVVVLQTAVRRIMAQRHAAALRWKAVVRALAATRVQSAWRGAAARRSLQLEQGACRDAQRAVAATTIQSAQRGRAQRRALAQQRRQRQQQQHAAATRIQAQVRQQHASARVAQLQQQLAQQHEPHHRHSTTGGAPEGAGDCAPSGDSPQACNAPQACDAPQENLALPLVGPSEDPVLELVERKAQAERRLSQGTVLHCSDSTRRKCGRIGGYDHMSCVQYPADAATPTYPRAAQRLEARRGSQAQSRRSRAATAAAAALPALWDAFATLLRADADARSAYASLSDALMMVANVAIGAALTTHHAGGSVGVSGDSGFGSSLLADGRLKQSGTGLVPLELDVVQLCLPVAEAAAAGAARVMSRAEASCSSALRGVTRATTMLAGGLCNGTVQDSGGSQCTDDPAAAVLREHVTAAALAAAAAAAPATLNAAWSALVNDVLTAAAASCAAPAASAATATAAAFCRRDSVTGEAPFDVLARAAAVAAAELSLERSADLVAELAAACADDAASSSPQGDALFARAYAAAAVTGGAAGGGWQGVVAAVQACVQEAAEAVRSAAASAAGGGLGGVCGTAVERVAQTAQQRRRGAQRRVAAVRGERQRRHAAAATIQRAQRQRDSGGGGGGGGASDFGALKANAQQQALPDDAVASRDVPADVEPCTRSEAVAEAPHDAAPKRQCQGAMEEAVLQKQMDARRRSERGSEPSEPLGLAGGTVQNRDGSVAGDNEGGTALDGRRREHESRGTAPSTAADEGNGRLAVVQPPDAGQAGDAAMEDAEAYALQGAGENDALQGAGENGATHVTGSVIDGGDLPVAADAEAGAAAAAALTQATEEHGILHAAAVPAAGSHSANDACTDAALDTVAAHETAATVIQSAQRRRIAAAAAAATAGAPNGDSIQQSGDDAQHIRNSGLVEPISTAQESVAAEDSAQPGPEDSCDADAVAAPPKVAHCMLVLGYNIFTSKYMNFIVDPHTL</sequence>
<dbReference type="PANTHER" id="PTHR22706">
    <property type="entry name" value="ASSEMBLY FACTOR FOR SPINDLE MICROTUBULES"/>
    <property type="match status" value="1"/>
</dbReference>
<dbReference type="GO" id="GO:0005737">
    <property type="term" value="C:cytoplasm"/>
    <property type="evidence" value="ECO:0007669"/>
    <property type="project" value="UniProtKB-SubCell"/>
</dbReference>
<feature type="compositionally biased region" description="Gly residues" evidence="5">
    <location>
        <begin position="1588"/>
        <end position="1598"/>
    </location>
</feature>
<feature type="compositionally biased region" description="Low complexity" evidence="5">
    <location>
        <begin position="394"/>
        <end position="413"/>
    </location>
</feature>
<feature type="region of interest" description="Disordered" evidence="5">
    <location>
        <begin position="759"/>
        <end position="799"/>
    </location>
</feature>
<feature type="compositionally biased region" description="Gly residues" evidence="5">
    <location>
        <begin position="558"/>
        <end position="581"/>
    </location>
</feature>